<keyword evidence="4 9" id="KW-0460">Magnesium</keyword>
<reference evidence="11 12" key="1">
    <citation type="journal article" date="2012" name="Stand. Genomic Sci.">
        <title>Complete genome sequence of Terriglobus saanensis type strain SP1PR4(T), an Acidobacteria from tundra soil.</title>
        <authorList>
            <person name="Rawat S.R."/>
            <person name="Mannisto M.K."/>
            <person name="Starovoytov V."/>
            <person name="Goodwin L."/>
            <person name="Nolan M."/>
            <person name="Hauser L."/>
            <person name="Land M."/>
            <person name="Davenport K.W."/>
            <person name="Woyke T."/>
            <person name="Haggblom M.M."/>
        </authorList>
    </citation>
    <scope>NUCLEOTIDE SEQUENCE</scope>
    <source>
        <strain evidence="12">ATCC BAA-1853 / DSM 23119 / SP1PR4</strain>
    </source>
</reference>
<feature type="binding site" evidence="9">
    <location>
        <position position="104"/>
    </location>
    <ligand>
        <name>Mg(2+)</name>
        <dbReference type="ChEBI" id="CHEBI:18420"/>
    </ligand>
</feature>
<evidence type="ECO:0000256" key="4">
    <source>
        <dbReference type="ARBA" id="ARBA00022842"/>
    </source>
</evidence>
<evidence type="ECO:0000256" key="8">
    <source>
        <dbReference type="ARBA" id="ARBA00047883"/>
    </source>
</evidence>
<feature type="binding site" evidence="9">
    <location>
        <begin position="52"/>
        <end position="56"/>
    </location>
    <ligand>
        <name>4-amino-2-methyl-5-(diphosphooxymethyl)pyrimidine</name>
        <dbReference type="ChEBI" id="CHEBI:57841"/>
    </ligand>
</feature>
<comment type="catalytic activity">
    <reaction evidence="7 9">
        <text>2-(2-carboxy-4-methylthiazol-5-yl)ethyl phosphate + 4-amino-2-methyl-5-(diphosphooxymethyl)pyrimidine + 2 H(+) = thiamine phosphate + CO2 + diphosphate</text>
        <dbReference type="Rhea" id="RHEA:47848"/>
        <dbReference type="ChEBI" id="CHEBI:15378"/>
        <dbReference type="ChEBI" id="CHEBI:16526"/>
        <dbReference type="ChEBI" id="CHEBI:33019"/>
        <dbReference type="ChEBI" id="CHEBI:37575"/>
        <dbReference type="ChEBI" id="CHEBI:57841"/>
        <dbReference type="ChEBI" id="CHEBI:62890"/>
        <dbReference type="EC" id="2.5.1.3"/>
    </reaction>
</comment>
<comment type="catalytic activity">
    <reaction evidence="8 9">
        <text>2-[(2R,5Z)-2-carboxy-4-methylthiazol-5(2H)-ylidene]ethyl phosphate + 4-amino-2-methyl-5-(diphosphooxymethyl)pyrimidine + 2 H(+) = thiamine phosphate + CO2 + diphosphate</text>
        <dbReference type="Rhea" id="RHEA:47844"/>
        <dbReference type="ChEBI" id="CHEBI:15378"/>
        <dbReference type="ChEBI" id="CHEBI:16526"/>
        <dbReference type="ChEBI" id="CHEBI:33019"/>
        <dbReference type="ChEBI" id="CHEBI:37575"/>
        <dbReference type="ChEBI" id="CHEBI:57841"/>
        <dbReference type="ChEBI" id="CHEBI:62899"/>
        <dbReference type="EC" id="2.5.1.3"/>
    </reaction>
</comment>
<sequence>MDEQSALWERVAQGTPIPRLYGVLDLMAVEGRGLDLFDVAKAWRDAGVKLVQYRDKLSPSMVMIAHAVRLAEIFRGTDTLLVLNDSPAMARDAGLCAAHLGQTDGTVEAARRAVPYIGVSTNTERQIRTADGAACTYIAIGPVFETRTKVDAKSAVGLAGVRSARALTKKPLVAIGGIKLENAASVLEAGADSVAVISALLEGGNPVTQARAFLRIVE</sequence>
<dbReference type="Proteomes" id="UP000006844">
    <property type="component" value="Chromosome"/>
</dbReference>
<proteinExistence type="inferred from homology"/>
<evidence type="ECO:0000256" key="5">
    <source>
        <dbReference type="ARBA" id="ARBA00022977"/>
    </source>
</evidence>
<feature type="binding site" evidence="9">
    <location>
        <position position="84"/>
    </location>
    <ligand>
        <name>4-amino-2-methyl-5-(diphosphooxymethyl)pyrimidine</name>
        <dbReference type="ChEBI" id="CHEBI:57841"/>
    </ligand>
</feature>
<feature type="binding site" evidence="9">
    <location>
        <position position="177"/>
    </location>
    <ligand>
        <name>2-[(2R,5Z)-2-carboxy-4-methylthiazol-5(2H)-ylidene]ethyl phosphate</name>
        <dbReference type="ChEBI" id="CHEBI:62899"/>
    </ligand>
</feature>
<feature type="binding site" evidence="9">
    <location>
        <begin position="146"/>
        <end position="148"/>
    </location>
    <ligand>
        <name>2-[(2R,5Z)-2-carboxy-4-methylthiazol-5(2H)-ylidene]ethyl phosphate</name>
        <dbReference type="ChEBI" id="CHEBI:62899"/>
    </ligand>
</feature>
<feature type="binding site" evidence="9">
    <location>
        <begin position="197"/>
        <end position="198"/>
    </location>
    <ligand>
        <name>2-[(2R,5Z)-2-carboxy-4-methylthiazol-5(2H)-ylidene]ethyl phosphate</name>
        <dbReference type="ChEBI" id="CHEBI:62899"/>
    </ligand>
</feature>
<evidence type="ECO:0000256" key="1">
    <source>
        <dbReference type="ARBA" id="ARBA00005165"/>
    </source>
</evidence>
<name>E8V7C9_TERSS</name>
<evidence type="ECO:0000256" key="7">
    <source>
        <dbReference type="ARBA" id="ARBA00047851"/>
    </source>
</evidence>
<dbReference type="InterPro" id="IPR034291">
    <property type="entry name" value="TMP_synthase"/>
</dbReference>
<evidence type="ECO:0000259" key="10">
    <source>
        <dbReference type="Pfam" id="PF02581"/>
    </source>
</evidence>
<evidence type="ECO:0000256" key="2">
    <source>
        <dbReference type="ARBA" id="ARBA00022679"/>
    </source>
</evidence>
<dbReference type="HOGENOM" id="CLU_018272_3_2_0"/>
<dbReference type="PANTHER" id="PTHR20857:SF15">
    <property type="entry name" value="THIAMINE-PHOSPHATE SYNTHASE"/>
    <property type="match status" value="1"/>
</dbReference>
<feature type="domain" description="Thiamine phosphate synthase/TenI" evidence="10">
    <location>
        <begin position="33"/>
        <end position="200"/>
    </location>
</feature>
<dbReference type="eggNOG" id="COG0352">
    <property type="taxonomic scope" value="Bacteria"/>
</dbReference>
<feature type="binding site" evidence="9">
    <location>
        <position position="120"/>
    </location>
    <ligand>
        <name>4-amino-2-methyl-5-(diphosphooxymethyl)pyrimidine</name>
        <dbReference type="ChEBI" id="CHEBI:57841"/>
    </ligand>
</feature>
<dbReference type="UniPathway" id="UPA00060">
    <property type="reaction ID" value="UER00141"/>
</dbReference>
<dbReference type="SUPFAM" id="SSF51391">
    <property type="entry name" value="Thiamin phosphate synthase"/>
    <property type="match status" value="1"/>
</dbReference>
<dbReference type="AlphaFoldDB" id="E8V7C9"/>
<dbReference type="GO" id="GO:0009229">
    <property type="term" value="P:thiamine diphosphate biosynthetic process"/>
    <property type="evidence" value="ECO:0007669"/>
    <property type="project" value="UniProtKB-UniRule"/>
</dbReference>
<dbReference type="Pfam" id="PF02581">
    <property type="entry name" value="TMP-TENI"/>
    <property type="match status" value="1"/>
</dbReference>
<keyword evidence="5 9" id="KW-0784">Thiamine biosynthesis</keyword>
<comment type="pathway">
    <text evidence="1 9">Cofactor biosynthesis; thiamine diphosphate biosynthesis; thiamine phosphate from 4-amino-2-methyl-5-diphosphomethylpyrimidine and 4-methyl-5-(2-phosphoethyl)-thiazole: step 1/1.</text>
</comment>
<evidence type="ECO:0000256" key="3">
    <source>
        <dbReference type="ARBA" id="ARBA00022723"/>
    </source>
</evidence>
<organism evidence="11 12">
    <name type="scientific">Terriglobus saanensis (strain ATCC BAA-1853 / DSM 23119 / SP1PR4)</name>
    <dbReference type="NCBI Taxonomy" id="401053"/>
    <lineage>
        <taxon>Bacteria</taxon>
        <taxon>Pseudomonadati</taxon>
        <taxon>Acidobacteriota</taxon>
        <taxon>Terriglobia</taxon>
        <taxon>Terriglobales</taxon>
        <taxon>Acidobacteriaceae</taxon>
        <taxon>Terriglobus</taxon>
    </lineage>
</organism>
<dbReference type="PANTHER" id="PTHR20857">
    <property type="entry name" value="THIAMINE-PHOSPHATE PYROPHOSPHORYLASE"/>
    <property type="match status" value="1"/>
</dbReference>
<keyword evidence="2 9" id="KW-0808">Transferase</keyword>
<accession>E8V7C9</accession>
<feature type="binding site" evidence="9">
    <location>
        <position position="85"/>
    </location>
    <ligand>
        <name>Mg(2+)</name>
        <dbReference type="ChEBI" id="CHEBI:18420"/>
    </ligand>
</feature>
<evidence type="ECO:0000313" key="12">
    <source>
        <dbReference type="Proteomes" id="UP000006844"/>
    </source>
</evidence>
<protein>
    <recommendedName>
        <fullName evidence="9">Thiamine-phosphate synthase</fullName>
        <shortName evidence="9">TP synthase</shortName>
        <shortName evidence="9">TPS</shortName>
        <ecNumber evidence="9">2.5.1.3</ecNumber>
    </recommendedName>
    <alternativeName>
        <fullName evidence="9">Thiamine-phosphate pyrophosphorylase</fullName>
        <shortName evidence="9">TMP pyrophosphorylase</shortName>
        <shortName evidence="9">TMP-PPase</shortName>
    </alternativeName>
</protein>
<feature type="binding site" evidence="9">
    <location>
        <position position="149"/>
    </location>
    <ligand>
        <name>4-amino-2-methyl-5-(diphosphooxymethyl)pyrimidine</name>
        <dbReference type="ChEBI" id="CHEBI:57841"/>
    </ligand>
</feature>
<evidence type="ECO:0000256" key="9">
    <source>
        <dbReference type="HAMAP-Rule" id="MF_00097"/>
    </source>
</evidence>
<gene>
    <name evidence="9" type="primary">thiE</name>
    <name evidence="11" type="ordered locus">AciPR4_2038</name>
</gene>
<dbReference type="HAMAP" id="MF_00097">
    <property type="entry name" value="TMP_synthase"/>
    <property type="match status" value="1"/>
</dbReference>
<dbReference type="GO" id="GO:0000287">
    <property type="term" value="F:magnesium ion binding"/>
    <property type="evidence" value="ECO:0007669"/>
    <property type="project" value="UniProtKB-UniRule"/>
</dbReference>
<dbReference type="InterPro" id="IPR022998">
    <property type="entry name" value="ThiamineP_synth_TenI"/>
</dbReference>
<dbReference type="Gene3D" id="3.20.20.70">
    <property type="entry name" value="Aldolase class I"/>
    <property type="match status" value="1"/>
</dbReference>
<dbReference type="KEGG" id="tsa:AciPR4_2038"/>
<dbReference type="RefSeq" id="WP_013568575.1">
    <property type="nucleotide sequence ID" value="NC_014963.1"/>
</dbReference>
<keyword evidence="3 9" id="KW-0479">Metal-binding</keyword>
<dbReference type="GO" id="GO:0009228">
    <property type="term" value="P:thiamine biosynthetic process"/>
    <property type="evidence" value="ECO:0007669"/>
    <property type="project" value="UniProtKB-KW"/>
</dbReference>
<dbReference type="EMBL" id="CP002467">
    <property type="protein sequence ID" value="ADV82842.1"/>
    <property type="molecule type" value="Genomic_DNA"/>
</dbReference>
<dbReference type="OrthoDB" id="9812206at2"/>
<comment type="catalytic activity">
    <reaction evidence="6 9">
        <text>4-methyl-5-(2-phosphooxyethyl)-thiazole + 4-amino-2-methyl-5-(diphosphooxymethyl)pyrimidine + H(+) = thiamine phosphate + diphosphate</text>
        <dbReference type="Rhea" id="RHEA:22328"/>
        <dbReference type="ChEBI" id="CHEBI:15378"/>
        <dbReference type="ChEBI" id="CHEBI:33019"/>
        <dbReference type="ChEBI" id="CHEBI:37575"/>
        <dbReference type="ChEBI" id="CHEBI:57841"/>
        <dbReference type="ChEBI" id="CHEBI:58296"/>
        <dbReference type="EC" id="2.5.1.3"/>
    </reaction>
</comment>
<dbReference type="InterPro" id="IPR013785">
    <property type="entry name" value="Aldolase_TIM"/>
</dbReference>
<dbReference type="InterPro" id="IPR036206">
    <property type="entry name" value="ThiamineP_synth_sf"/>
</dbReference>
<dbReference type="EC" id="2.5.1.3" evidence="9"/>
<comment type="cofactor">
    <cofactor evidence="9">
        <name>Mg(2+)</name>
        <dbReference type="ChEBI" id="CHEBI:18420"/>
    </cofactor>
    <text evidence="9">Binds 1 Mg(2+) ion per subunit.</text>
</comment>
<comment type="function">
    <text evidence="9">Condenses 4-methyl-5-(beta-hydroxyethyl)thiazole monophosphate (THZ-P) and 2-methyl-4-amino-5-hydroxymethyl pyrimidine pyrophosphate (HMP-PP) to form thiamine monophosphate (TMP).</text>
</comment>
<evidence type="ECO:0000313" key="11">
    <source>
        <dbReference type="EMBL" id="ADV82842.1"/>
    </source>
</evidence>
<dbReference type="CDD" id="cd00564">
    <property type="entry name" value="TMP_TenI"/>
    <property type="match status" value="1"/>
</dbReference>
<keyword evidence="12" id="KW-1185">Reference proteome</keyword>
<dbReference type="GO" id="GO:0005737">
    <property type="term" value="C:cytoplasm"/>
    <property type="evidence" value="ECO:0007669"/>
    <property type="project" value="TreeGrafter"/>
</dbReference>
<comment type="similarity">
    <text evidence="9">Belongs to the thiamine-phosphate synthase family.</text>
</comment>
<dbReference type="STRING" id="401053.AciPR4_2038"/>
<dbReference type="GO" id="GO:0004789">
    <property type="term" value="F:thiamine-phosphate diphosphorylase activity"/>
    <property type="evidence" value="ECO:0007669"/>
    <property type="project" value="UniProtKB-UniRule"/>
</dbReference>
<evidence type="ECO:0000256" key="6">
    <source>
        <dbReference type="ARBA" id="ARBA00047334"/>
    </source>
</evidence>